<dbReference type="PANTHER" id="PTHR23411">
    <property type="entry name" value="TAPASIN"/>
    <property type="match status" value="1"/>
</dbReference>
<keyword evidence="3" id="KW-0812">Transmembrane</keyword>
<evidence type="ECO:0000313" key="6">
    <source>
        <dbReference type="Proteomes" id="UP000472263"/>
    </source>
</evidence>
<evidence type="ECO:0000256" key="3">
    <source>
        <dbReference type="SAM" id="Phobius"/>
    </source>
</evidence>
<dbReference type="GeneTree" id="ENSGT00940000177364"/>
<keyword evidence="3" id="KW-0472">Membrane</keyword>
<dbReference type="Pfam" id="PF07686">
    <property type="entry name" value="V-set"/>
    <property type="match status" value="1"/>
</dbReference>
<reference evidence="5" key="1">
    <citation type="submission" date="2019-06" db="EMBL/GenBank/DDBJ databases">
        <authorList>
            <consortium name="Wellcome Sanger Institute Data Sharing"/>
        </authorList>
    </citation>
    <scope>NUCLEOTIDE SEQUENCE [LARGE SCALE GENOMIC DNA]</scope>
</reference>
<dbReference type="SUPFAM" id="SSF48726">
    <property type="entry name" value="Immunoglobulin"/>
    <property type="match status" value="2"/>
</dbReference>
<evidence type="ECO:0000256" key="2">
    <source>
        <dbReference type="ARBA" id="ARBA00023319"/>
    </source>
</evidence>
<dbReference type="Ensembl" id="ENSMMDT00005027432.1">
    <property type="protein sequence ID" value="ENSMMDP00005026876.1"/>
    <property type="gene ID" value="ENSMMDG00005012782.1"/>
</dbReference>
<dbReference type="InterPro" id="IPR007110">
    <property type="entry name" value="Ig-like_dom"/>
</dbReference>
<sequence length="322" mass="35346">MLSFRLCPGVCQGIEVHQTPSSFIRKPGDNVQLVCTHGKTDYRVMLWYQQSPGDTAMTLIGYLNIKNPNMEEDYKKHFKLAGDLSGTTAKNGSLIIQQTGAEHSAFVVCSGSYPAYFGEGTRLTVLEYNVTAPTVKILPPSSKECKKKKKTLVCVASGFYPDHVSVFWQIDGVDVTDGVATDNNAVRKNESYSITSRLRVLAEDWRSPDRTFTCTVTFFNGTGYEPHSDSVHGTAGNVLLHTDMIVCAKSSGSSVMTSQAGKLSYAVFLAKSSLYALFITALVWKLKVCPTSSPACTMYLCHVCWFLLIQTVICVVILILIS</sequence>
<dbReference type="InterPro" id="IPR003599">
    <property type="entry name" value="Ig_sub"/>
</dbReference>
<dbReference type="InterPro" id="IPR013783">
    <property type="entry name" value="Ig-like_fold"/>
</dbReference>
<proteinExistence type="predicted"/>
<dbReference type="InterPro" id="IPR003597">
    <property type="entry name" value="Ig_C1-set"/>
</dbReference>
<protein>
    <recommendedName>
        <fullName evidence="4">Ig-like domain-containing protein</fullName>
    </recommendedName>
</protein>
<evidence type="ECO:0000313" key="5">
    <source>
        <dbReference type="Ensembl" id="ENSMMDP00005026876.1"/>
    </source>
</evidence>
<reference evidence="5" key="3">
    <citation type="submission" date="2025-09" db="UniProtKB">
        <authorList>
            <consortium name="Ensembl"/>
        </authorList>
    </citation>
    <scope>IDENTIFICATION</scope>
</reference>
<dbReference type="PROSITE" id="PS50835">
    <property type="entry name" value="IG_LIKE"/>
    <property type="match status" value="1"/>
</dbReference>
<accession>A0A667Z0P0</accession>
<feature type="transmembrane region" description="Helical" evidence="3">
    <location>
        <begin position="263"/>
        <end position="284"/>
    </location>
</feature>
<evidence type="ECO:0000259" key="4">
    <source>
        <dbReference type="PROSITE" id="PS50835"/>
    </source>
</evidence>
<keyword evidence="6" id="KW-1185">Reference proteome</keyword>
<dbReference type="SMART" id="SM00407">
    <property type="entry name" value="IGc1"/>
    <property type="match status" value="1"/>
</dbReference>
<keyword evidence="2" id="KW-0393">Immunoglobulin domain</keyword>
<dbReference type="AlphaFoldDB" id="A0A667Z0P0"/>
<dbReference type="FunFam" id="2.60.40.10:FF:000283">
    <property type="entry name" value="Immunoglobulin kappa constant"/>
    <property type="match status" value="1"/>
</dbReference>
<reference evidence="5" key="2">
    <citation type="submission" date="2025-08" db="UniProtKB">
        <authorList>
            <consortium name="Ensembl"/>
        </authorList>
    </citation>
    <scope>IDENTIFICATION</scope>
</reference>
<dbReference type="Proteomes" id="UP000472263">
    <property type="component" value="Chromosome 22"/>
</dbReference>
<dbReference type="SMART" id="SM00409">
    <property type="entry name" value="IG"/>
    <property type="match status" value="1"/>
</dbReference>
<name>A0A667Z0P0_9TELE</name>
<keyword evidence="3" id="KW-1133">Transmembrane helix</keyword>
<feature type="domain" description="Ig-like" evidence="4">
    <location>
        <begin position="133"/>
        <end position="232"/>
    </location>
</feature>
<keyword evidence="1" id="KW-1015">Disulfide bond</keyword>
<organism evidence="5 6">
    <name type="scientific">Myripristis murdjan</name>
    <name type="common">pinecone soldierfish</name>
    <dbReference type="NCBI Taxonomy" id="586833"/>
    <lineage>
        <taxon>Eukaryota</taxon>
        <taxon>Metazoa</taxon>
        <taxon>Chordata</taxon>
        <taxon>Craniata</taxon>
        <taxon>Vertebrata</taxon>
        <taxon>Euteleostomi</taxon>
        <taxon>Actinopterygii</taxon>
        <taxon>Neopterygii</taxon>
        <taxon>Teleostei</taxon>
        <taxon>Neoteleostei</taxon>
        <taxon>Acanthomorphata</taxon>
        <taxon>Holocentriformes</taxon>
        <taxon>Holocentridae</taxon>
        <taxon>Myripristis</taxon>
    </lineage>
</organism>
<dbReference type="Gene3D" id="2.60.40.10">
    <property type="entry name" value="Immunoglobulins"/>
    <property type="match status" value="2"/>
</dbReference>
<evidence type="ECO:0000256" key="1">
    <source>
        <dbReference type="ARBA" id="ARBA00023157"/>
    </source>
</evidence>
<dbReference type="InterPro" id="IPR013106">
    <property type="entry name" value="Ig_V-set"/>
</dbReference>
<dbReference type="InterPro" id="IPR050380">
    <property type="entry name" value="Immune_Resp_Modulators"/>
</dbReference>
<dbReference type="InterPro" id="IPR036179">
    <property type="entry name" value="Ig-like_dom_sf"/>
</dbReference>
<feature type="transmembrane region" description="Helical" evidence="3">
    <location>
        <begin position="296"/>
        <end position="321"/>
    </location>
</feature>
<dbReference type="Pfam" id="PF07654">
    <property type="entry name" value="C1-set"/>
    <property type="match status" value="1"/>
</dbReference>